<evidence type="ECO:0000256" key="1">
    <source>
        <dbReference type="ARBA" id="ARBA00022574"/>
    </source>
</evidence>
<dbReference type="PANTHER" id="PTHR15574">
    <property type="entry name" value="WD REPEAT DOMAIN-CONTAINING FAMILY"/>
    <property type="match status" value="1"/>
</dbReference>
<feature type="repeat" description="WD" evidence="6">
    <location>
        <begin position="91"/>
        <end position="134"/>
    </location>
</feature>
<keyword evidence="4" id="KW-0863">Zinc-finger</keyword>
<evidence type="ECO:0000313" key="10">
    <source>
        <dbReference type="Proteomes" id="UP000326565"/>
    </source>
</evidence>
<dbReference type="SMART" id="SM00320">
    <property type="entry name" value="WD40"/>
    <property type="match status" value="7"/>
</dbReference>
<keyword evidence="3" id="KW-0677">Repeat</keyword>
<dbReference type="PROSITE" id="PS50280">
    <property type="entry name" value="SET"/>
    <property type="match status" value="1"/>
</dbReference>
<gene>
    <name evidence="9" type="ORF">BDV29DRAFT_191151</name>
</gene>
<feature type="region of interest" description="Disordered" evidence="7">
    <location>
        <begin position="361"/>
        <end position="413"/>
    </location>
</feature>
<feature type="compositionally biased region" description="Basic residues" evidence="7">
    <location>
        <begin position="370"/>
        <end position="386"/>
    </location>
</feature>
<dbReference type="EMBL" id="ML732214">
    <property type="protein sequence ID" value="KAB8074135.1"/>
    <property type="molecule type" value="Genomic_DNA"/>
</dbReference>
<dbReference type="GO" id="GO:0005737">
    <property type="term" value="C:cytoplasm"/>
    <property type="evidence" value="ECO:0007669"/>
    <property type="project" value="TreeGrafter"/>
</dbReference>
<dbReference type="Pfam" id="PF00856">
    <property type="entry name" value="SET"/>
    <property type="match status" value="1"/>
</dbReference>
<feature type="domain" description="SET" evidence="8">
    <location>
        <begin position="1197"/>
        <end position="1506"/>
    </location>
</feature>
<dbReference type="SUPFAM" id="SSF144232">
    <property type="entry name" value="HIT/MYND zinc finger-like"/>
    <property type="match status" value="1"/>
</dbReference>
<feature type="compositionally biased region" description="Low complexity" evidence="7">
    <location>
        <begin position="762"/>
        <end position="772"/>
    </location>
</feature>
<dbReference type="PROSITE" id="PS01360">
    <property type="entry name" value="ZF_MYND_1"/>
    <property type="match status" value="1"/>
</dbReference>
<dbReference type="InterPro" id="IPR046341">
    <property type="entry name" value="SET_dom_sf"/>
</dbReference>
<dbReference type="Pfam" id="PF00400">
    <property type="entry name" value="WD40"/>
    <property type="match status" value="4"/>
</dbReference>
<reference evidence="9 10" key="1">
    <citation type="submission" date="2019-04" db="EMBL/GenBank/DDBJ databases">
        <title>Friends and foes A comparative genomics study of 23 Aspergillus species from section Flavi.</title>
        <authorList>
            <consortium name="DOE Joint Genome Institute"/>
            <person name="Kjaerbolling I."/>
            <person name="Vesth T."/>
            <person name="Frisvad J.C."/>
            <person name="Nybo J.L."/>
            <person name="Theobald S."/>
            <person name="Kildgaard S."/>
            <person name="Isbrandt T."/>
            <person name="Kuo A."/>
            <person name="Sato A."/>
            <person name="Lyhne E.K."/>
            <person name="Kogle M.E."/>
            <person name="Wiebenga A."/>
            <person name="Kun R.S."/>
            <person name="Lubbers R.J."/>
            <person name="Makela M.R."/>
            <person name="Barry K."/>
            <person name="Chovatia M."/>
            <person name="Clum A."/>
            <person name="Daum C."/>
            <person name="Haridas S."/>
            <person name="He G."/>
            <person name="LaButti K."/>
            <person name="Lipzen A."/>
            <person name="Mondo S."/>
            <person name="Riley R."/>
            <person name="Salamov A."/>
            <person name="Simmons B.A."/>
            <person name="Magnuson J.K."/>
            <person name="Henrissat B."/>
            <person name="Mortensen U.H."/>
            <person name="Larsen T.O."/>
            <person name="Devries R.P."/>
            <person name="Grigoriev I.V."/>
            <person name="Machida M."/>
            <person name="Baker S.E."/>
            <person name="Andersen M.R."/>
        </authorList>
    </citation>
    <scope>NUCLEOTIDE SEQUENCE [LARGE SCALE GENOMIC DNA]</scope>
    <source>
        <strain evidence="9 10">CBS 151.66</strain>
    </source>
</reference>
<sequence length="1537" mass="170226">MKNLLYDRLWRRETGEPSHSTSIRGIYGSKQWIDDLDIVNELGGHTGCVNALCWSRSGQLLASGSDDHYVNIYSYQPESSSAPFSLNTTLHTGHRANIFSVKFMPHSNDRTLVTCAGDHQVRVFDIEYSSRNSNLEAESASTASARSRRFDNFFANTRFLAAENSNSRVYRSHADRVKRIVTESSPHLFLTCSEDGEVRQWDLRQPSSAYPKPLGGQGPMAYRPGVVHDDSNVPPPLISYKRHHLDLNTISCSPTQPHYIALGGAHLHCFLHDRRMLGRDLLLERGDPGSSPRIGSDREDELMSQATRCVRRFAPNGKRRMKSRDNGHITACKISDVNPNEMVVSWSGDQIYSFDLLQSPDAREAESTREKRRSSKNRKKRKRRKGASISSSENSGNRHRSRRRSQGQENDDESTLLAQYGNGQSGEVPLSSLSAPTARAIRRARKQASMHIARALVKLRKALFSLEVSDSFSTALTLASEYLSLMDGVMRTWGYPLNPTPDVVMLQQALRPAGDSDPSVEFLQIMPAPGENNSIDRKAQFGYDFLKAILLFLEGGRESLLAGFKSNNAHRPEDGAIETELIPYLRELAGDTAVVNVDASSQHAAVTAFANVVKLPLEDLENTAASVNGNECSSDGTHIRALDRSAVTRFWGLKVARGILMEAGSGVNYAFTNHAFGGLRTRSQTDINPDVEEDSIIRQLNMMSARRSTGGVPISDSVGLGAASVSVYQEMPTSSAAGDTETSDESLSEHHAYESENEGDSSDGSSNESDSSIDAEERMLRLNGMRSTRREDVELDAPCSSHTRVYRGHCNVKTVKDVNFFGLNDEYVVSGSDLGHLFIWDRKTCDLVNILEGDSEVVNVVQGHPYEPTIAASGIDNTIKIFSPDKHSQDNARRGINILNPENPANVLGPSVSNIGGLKSCKRMQDSYSILSQNEAEREGGMNDATLTREMLARIAVSVRHGGGQGIVVDENCNVNLLRTRSETTTRLYADPHNPYLHLERGLLHERLGFADLASADAYRALSLFDSVVDPDGCEFHARQRVAAQAQAEKAGEEEDGDDDDGEDNDAFAPITQDEYDATIGTVYALLVRSLVSCGCFRDAYEFCMRGLLLLGNMDKVDDKAVGILKGQMDAIKKVYVFRRPEAQKSSDNTDVEVNPSALNAQGFARRVLYPWNEHEPDRKAPDTLQLLNDRLKDVAPKCEVRAVALPALHSTTTTSSEENPTEEEVSIQLGLFAKEDIAPGEIILRETSLLTATNRLHDDLCDACNGPLPDLASENPPIACSGCDDTIFCSQTCHDQAEETYHGAVCSLMENLESIGKDIPDPKDKADYLYLLLLGRAIAMAATQDMHPLDLPEIKYIWGDFHDLADSSADSASADPTATLPFSFHLNILQPMRILEEMELDPYEVLPRYDTWVLNTLYAKFRGTASGRLSTWDGGPELCAVHPLWCLANHSCDPNVRWEWGGEITFRARTESERPVWKRLSTSEEQTPSRNEGIKKDEEILNHYCDIGLDVKERREWARGALGGWCLCERCVWEAE</sequence>
<feature type="compositionally biased region" description="Acidic residues" evidence="7">
    <location>
        <begin position="1052"/>
        <end position="1066"/>
    </location>
</feature>
<evidence type="ECO:0000256" key="5">
    <source>
        <dbReference type="ARBA" id="ARBA00022833"/>
    </source>
</evidence>
<protein>
    <recommendedName>
        <fullName evidence="8">SET domain-containing protein</fullName>
    </recommendedName>
</protein>
<dbReference type="SUPFAM" id="SSF82199">
    <property type="entry name" value="SET domain"/>
    <property type="match status" value="1"/>
</dbReference>
<dbReference type="Gene3D" id="2.170.270.10">
    <property type="entry name" value="SET domain"/>
    <property type="match status" value="1"/>
</dbReference>
<dbReference type="PROSITE" id="PS50082">
    <property type="entry name" value="WD_REPEATS_2"/>
    <property type="match status" value="3"/>
</dbReference>
<evidence type="ECO:0000256" key="2">
    <source>
        <dbReference type="ARBA" id="ARBA00022723"/>
    </source>
</evidence>
<name>A0A5N5X2C4_9EURO</name>
<feature type="region of interest" description="Disordered" evidence="7">
    <location>
        <begin position="732"/>
        <end position="775"/>
    </location>
</feature>
<evidence type="ECO:0000256" key="6">
    <source>
        <dbReference type="PROSITE-ProRule" id="PRU00221"/>
    </source>
</evidence>
<organism evidence="9 10">
    <name type="scientific">Aspergillus leporis</name>
    <dbReference type="NCBI Taxonomy" id="41062"/>
    <lineage>
        <taxon>Eukaryota</taxon>
        <taxon>Fungi</taxon>
        <taxon>Dikarya</taxon>
        <taxon>Ascomycota</taxon>
        <taxon>Pezizomycotina</taxon>
        <taxon>Eurotiomycetes</taxon>
        <taxon>Eurotiomycetidae</taxon>
        <taxon>Eurotiales</taxon>
        <taxon>Aspergillaceae</taxon>
        <taxon>Aspergillus</taxon>
        <taxon>Aspergillus subgen. Circumdati</taxon>
    </lineage>
</organism>
<keyword evidence="2" id="KW-0479">Metal-binding</keyword>
<dbReference type="SUPFAM" id="SSF50978">
    <property type="entry name" value="WD40 repeat-like"/>
    <property type="match status" value="1"/>
</dbReference>
<evidence type="ECO:0000256" key="4">
    <source>
        <dbReference type="ARBA" id="ARBA00022771"/>
    </source>
</evidence>
<dbReference type="PROSITE" id="PS50294">
    <property type="entry name" value="WD_REPEATS_REGION"/>
    <property type="match status" value="2"/>
</dbReference>
<feature type="region of interest" description="Disordered" evidence="7">
    <location>
        <begin position="1045"/>
        <end position="1071"/>
    </location>
</feature>
<feature type="repeat" description="WD" evidence="6">
    <location>
        <begin position="170"/>
        <end position="211"/>
    </location>
</feature>
<accession>A0A5N5X2C4</accession>
<dbReference type="OrthoDB" id="4869960at2759"/>
<dbReference type="GO" id="GO:0008270">
    <property type="term" value="F:zinc ion binding"/>
    <property type="evidence" value="ECO:0007669"/>
    <property type="project" value="UniProtKB-KW"/>
</dbReference>
<dbReference type="InterPro" id="IPR001680">
    <property type="entry name" value="WD40_rpt"/>
</dbReference>
<dbReference type="InterPro" id="IPR002893">
    <property type="entry name" value="Znf_MYND"/>
</dbReference>
<keyword evidence="1 6" id="KW-0853">WD repeat</keyword>
<feature type="region of interest" description="Disordered" evidence="7">
    <location>
        <begin position="283"/>
        <end position="302"/>
    </location>
</feature>
<dbReference type="Gene3D" id="2.130.10.10">
    <property type="entry name" value="YVTN repeat-like/Quinoprotein amine dehydrogenase"/>
    <property type="match status" value="3"/>
</dbReference>
<keyword evidence="10" id="KW-1185">Reference proteome</keyword>
<proteinExistence type="predicted"/>
<dbReference type="InterPro" id="IPR015943">
    <property type="entry name" value="WD40/YVTN_repeat-like_dom_sf"/>
</dbReference>
<evidence type="ECO:0000259" key="8">
    <source>
        <dbReference type="PROSITE" id="PS50280"/>
    </source>
</evidence>
<keyword evidence="5" id="KW-0862">Zinc</keyword>
<dbReference type="InterPro" id="IPR001214">
    <property type="entry name" value="SET_dom"/>
</dbReference>
<evidence type="ECO:0000256" key="3">
    <source>
        <dbReference type="ARBA" id="ARBA00022737"/>
    </source>
</evidence>
<dbReference type="InterPro" id="IPR045151">
    <property type="entry name" value="DCAF8"/>
</dbReference>
<dbReference type="PANTHER" id="PTHR15574:SF40">
    <property type="entry name" value="WD AND TETRATRICOPEPTIDE REPEATS PROTEIN 1"/>
    <property type="match status" value="1"/>
</dbReference>
<dbReference type="InterPro" id="IPR036322">
    <property type="entry name" value="WD40_repeat_dom_sf"/>
</dbReference>
<evidence type="ECO:0000256" key="7">
    <source>
        <dbReference type="SAM" id="MobiDB-lite"/>
    </source>
</evidence>
<dbReference type="Proteomes" id="UP000326565">
    <property type="component" value="Unassembled WGS sequence"/>
</dbReference>
<feature type="repeat" description="WD" evidence="6">
    <location>
        <begin position="42"/>
        <end position="83"/>
    </location>
</feature>
<dbReference type="GO" id="GO:0045717">
    <property type="term" value="P:negative regulation of fatty acid biosynthetic process"/>
    <property type="evidence" value="ECO:0007669"/>
    <property type="project" value="TreeGrafter"/>
</dbReference>
<evidence type="ECO:0000313" key="9">
    <source>
        <dbReference type="EMBL" id="KAB8074135.1"/>
    </source>
</evidence>
<dbReference type="GO" id="GO:0080008">
    <property type="term" value="C:Cul4-RING E3 ubiquitin ligase complex"/>
    <property type="evidence" value="ECO:0007669"/>
    <property type="project" value="TreeGrafter"/>
</dbReference>